<dbReference type="OrthoDB" id="4185642at2759"/>
<reference evidence="1 2" key="1">
    <citation type="submission" date="2019-04" db="EMBL/GenBank/DDBJ databases">
        <title>Friends and foes A comparative genomics studyof 23 Aspergillus species from section Flavi.</title>
        <authorList>
            <consortium name="DOE Joint Genome Institute"/>
            <person name="Kjaerbolling I."/>
            <person name="Vesth T."/>
            <person name="Frisvad J.C."/>
            <person name="Nybo J.L."/>
            <person name="Theobald S."/>
            <person name="Kildgaard S."/>
            <person name="Isbrandt T."/>
            <person name="Kuo A."/>
            <person name="Sato A."/>
            <person name="Lyhne E.K."/>
            <person name="Kogle M.E."/>
            <person name="Wiebenga A."/>
            <person name="Kun R.S."/>
            <person name="Lubbers R.J."/>
            <person name="Makela M.R."/>
            <person name="Barry K."/>
            <person name="Chovatia M."/>
            <person name="Clum A."/>
            <person name="Daum C."/>
            <person name="Haridas S."/>
            <person name="He G."/>
            <person name="LaButti K."/>
            <person name="Lipzen A."/>
            <person name="Mondo S."/>
            <person name="Riley R."/>
            <person name="Salamov A."/>
            <person name="Simmons B.A."/>
            <person name="Magnuson J.K."/>
            <person name="Henrissat B."/>
            <person name="Mortensen U.H."/>
            <person name="Larsen T.O."/>
            <person name="Devries R.P."/>
            <person name="Grigoriev I.V."/>
            <person name="Machida M."/>
            <person name="Baker S.E."/>
            <person name="Andersen M.R."/>
        </authorList>
    </citation>
    <scope>NUCLEOTIDE SEQUENCE [LARGE SCALE GENOMIC DNA]</scope>
    <source>
        <strain evidence="1 2">IBT 29228</strain>
    </source>
</reference>
<dbReference type="AlphaFoldDB" id="A0A5N7ATR0"/>
<evidence type="ECO:0000313" key="1">
    <source>
        <dbReference type="EMBL" id="KAE8373241.1"/>
    </source>
</evidence>
<dbReference type="Proteomes" id="UP000326198">
    <property type="component" value="Unassembled WGS sequence"/>
</dbReference>
<protein>
    <recommendedName>
        <fullName evidence="3">Protein kinase domain-containing protein</fullName>
    </recommendedName>
</protein>
<organism evidence="1 2">
    <name type="scientific">Aspergillus bertholletiae</name>
    <dbReference type="NCBI Taxonomy" id="1226010"/>
    <lineage>
        <taxon>Eukaryota</taxon>
        <taxon>Fungi</taxon>
        <taxon>Dikarya</taxon>
        <taxon>Ascomycota</taxon>
        <taxon>Pezizomycotina</taxon>
        <taxon>Eurotiomycetes</taxon>
        <taxon>Eurotiomycetidae</taxon>
        <taxon>Eurotiales</taxon>
        <taxon>Aspergillaceae</taxon>
        <taxon>Aspergillus</taxon>
        <taxon>Aspergillus subgen. Circumdati</taxon>
    </lineage>
</organism>
<dbReference type="EMBL" id="ML736322">
    <property type="protein sequence ID" value="KAE8373241.1"/>
    <property type="molecule type" value="Genomic_DNA"/>
</dbReference>
<dbReference type="Gene3D" id="1.10.510.10">
    <property type="entry name" value="Transferase(Phosphotransferase) domain 1"/>
    <property type="match status" value="1"/>
</dbReference>
<dbReference type="InterPro" id="IPR011009">
    <property type="entry name" value="Kinase-like_dom_sf"/>
</dbReference>
<gene>
    <name evidence="1" type="ORF">BDV26DRAFT_72956</name>
</gene>
<proteinExistence type="predicted"/>
<sequence length="172" mass="19782">MCHESGPSEFDPPDREVNCFVSESTAYCQMKSKGLCKRGIIPDFYGTVRNIQPAIWPNLDMILDDKLPPNAIIIEYIPNLQQIDLSIFSEQRLARFRKILDDIHKVNVLHGDPNPRNMMVSLGEYDRVLRIDFDSAQILSEGELSPKQERWIKEEVEMVDYFVVALVSSSCF</sequence>
<dbReference type="SUPFAM" id="SSF56112">
    <property type="entry name" value="Protein kinase-like (PK-like)"/>
    <property type="match status" value="1"/>
</dbReference>
<name>A0A5N7ATR0_9EURO</name>
<dbReference type="InterPro" id="IPR009330">
    <property type="entry name" value="LipoPS_heptP_kinase"/>
</dbReference>
<evidence type="ECO:0008006" key="3">
    <source>
        <dbReference type="Google" id="ProtNLM"/>
    </source>
</evidence>
<evidence type="ECO:0000313" key="2">
    <source>
        <dbReference type="Proteomes" id="UP000326198"/>
    </source>
</evidence>
<dbReference type="Pfam" id="PF06176">
    <property type="entry name" value="WaaY"/>
    <property type="match status" value="1"/>
</dbReference>
<accession>A0A5N7ATR0</accession>
<keyword evidence="2" id="KW-1185">Reference proteome</keyword>